<dbReference type="PANTHER" id="PTHR30433:SF3">
    <property type="entry name" value="MOTILITY PROTEIN A"/>
    <property type="match status" value="1"/>
</dbReference>
<evidence type="ECO:0000256" key="3">
    <source>
        <dbReference type="ARBA" id="ARBA00022692"/>
    </source>
</evidence>
<sequence>MDKLAISGFLLAVLAVAGGFMLEGGSLTTLLHLPAFIIVVGGTVGAVMLQTPWPQFQLGLGMLPWVLRPQSLPMQNTVERIVSWGTSARTNGFLSLESAAVEESDPFLHRGLNLLVDGVEAKVLQDTLDAELTLERERLLRGARIFEAMGGYSPTIGIVGAVLGLIQAMSNISEPKLLGMGVATAFVATIYGVGFANLVFIPVGNKLKSLVHQHTLYHELIVEGLVSIAQGENPRNIERKLAAYRLS</sequence>
<dbReference type="InterPro" id="IPR047055">
    <property type="entry name" value="MotA-like"/>
</dbReference>
<dbReference type="GO" id="GO:0071978">
    <property type="term" value="P:bacterial-type flagellum-dependent swarming motility"/>
    <property type="evidence" value="ECO:0007669"/>
    <property type="project" value="InterPro"/>
</dbReference>
<evidence type="ECO:0000256" key="5">
    <source>
        <dbReference type="ARBA" id="ARBA00022989"/>
    </source>
</evidence>
<reference evidence="11 12" key="1">
    <citation type="submission" date="2015-03" db="EMBL/GenBank/DDBJ databases">
        <title>Draft genome sequences of two protease-producing strains of Arsukibacterium isolated from two cold and alkaline environments.</title>
        <authorList>
            <person name="Lylloff J.E."/>
            <person name="Skov L.B."/>
            <person name="Jepsen M."/>
            <person name="Hallin P.F."/>
            <person name="Sorensen S.J."/>
            <person name="Stougaard P."/>
            <person name="Glaring M.A."/>
        </authorList>
    </citation>
    <scope>NUCLEOTIDE SEQUENCE [LARGE SCALE GENOMIC DNA]</scope>
    <source>
        <strain evidence="11 12">GCM72</strain>
    </source>
</reference>
<feature type="transmembrane region" description="Helical" evidence="8">
    <location>
        <begin position="29"/>
        <end position="49"/>
    </location>
</feature>
<dbReference type="Proteomes" id="UP000034228">
    <property type="component" value="Unassembled WGS sequence"/>
</dbReference>
<keyword evidence="4" id="KW-0283">Flagellar rotation</keyword>
<evidence type="ECO:0000256" key="6">
    <source>
        <dbReference type="ARBA" id="ARBA00023136"/>
    </source>
</evidence>
<evidence type="ECO:0000259" key="10">
    <source>
        <dbReference type="Pfam" id="PF20560"/>
    </source>
</evidence>
<feature type="transmembrane region" description="Helical" evidence="8">
    <location>
        <begin position="178"/>
        <end position="200"/>
    </location>
</feature>
<keyword evidence="12" id="KW-1185">Reference proteome</keyword>
<keyword evidence="5 8" id="KW-1133">Transmembrane helix</keyword>
<evidence type="ECO:0000256" key="7">
    <source>
        <dbReference type="RuleBase" id="RU004057"/>
    </source>
</evidence>
<evidence type="ECO:0000256" key="8">
    <source>
        <dbReference type="SAM" id="Phobius"/>
    </source>
</evidence>
<dbReference type="GO" id="GO:0005886">
    <property type="term" value="C:plasma membrane"/>
    <property type="evidence" value="ECO:0007669"/>
    <property type="project" value="UniProtKB-SubCell"/>
</dbReference>
<evidence type="ECO:0000259" key="9">
    <source>
        <dbReference type="Pfam" id="PF01618"/>
    </source>
</evidence>
<feature type="domain" description="Motility protein A N-terminal" evidence="10">
    <location>
        <begin position="6"/>
        <end position="71"/>
    </location>
</feature>
<protein>
    <submittedName>
        <fullName evidence="11">Flagellar motor protein</fullName>
    </submittedName>
</protein>
<dbReference type="PATRIC" id="fig|336831.14.peg.3863"/>
<evidence type="ECO:0000256" key="2">
    <source>
        <dbReference type="ARBA" id="ARBA00022475"/>
    </source>
</evidence>
<evidence type="ECO:0000313" key="12">
    <source>
        <dbReference type="Proteomes" id="UP000034228"/>
    </source>
</evidence>
<keyword evidence="6 8" id="KW-0472">Membrane</keyword>
<dbReference type="GO" id="GO:0006935">
    <property type="term" value="P:chemotaxis"/>
    <property type="evidence" value="ECO:0007669"/>
    <property type="project" value="InterPro"/>
</dbReference>
<dbReference type="Pfam" id="PF01618">
    <property type="entry name" value="MotA_ExbB"/>
    <property type="match status" value="1"/>
</dbReference>
<dbReference type="Pfam" id="PF20560">
    <property type="entry name" value="MotA_N"/>
    <property type="match status" value="1"/>
</dbReference>
<keyword evidence="11" id="KW-0969">Cilium</keyword>
<feature type="transmembrane region" description="Helical" evidence="8">
    <location>
        <begin position="145"/>
        <end position="166"/>
    </location>
</feature>
<organism evidence="11 12">
    <name type="scientific">Arsukibacterium ikkense</name>
    <dbReference type="NCBI Taxonomy" id="336831"/>
    <lineage>
        <taxon>Bacteria</taxon>
        <taxon>Pseudomonadati</taxon>
        <taxon>Pseudomonadota</taxon>
        <taxon>Gammaproteobacteria</taxon>
        <taxon>Chromatiales</taxon>
        <taxon>Chromatiaceae</taxon>
        <taxon>Arsukibacterium</taxon>
    </lineage>
</organism>
<comment type="caution">
    <text evidence="11">The sequence shown here is derived from an EMBL/GenBank/DDBJ whole genome shotgun (WGS) entry which is preliminary data.</text>
</comment>
<dbReference type="PANTHER" id="PTHR30433">
    <property type="entry name" value="CHEMOTAXIS PROTEIN MOTA"/>
    <property type="match status" value="1"/>
</dbReference>
<keyword evidence="3 8" id="KW-0812">Transmembrane</keyword>
<keyword evidence="11" id="KW-0282">Flagellum</keyword>
<evidence type="ECO:0000256" key="4">
    <source>
        <dbReference type="ARBA" id="ARBA00022779"/>
    </source>
</evidence>
<proteinExistence type="inferred from homology"/>
<name>A0A0M2V823_9GAMM</name>
<feature type="domain" description="MotA/TolQ/ExbB proton channel" evidence="9">
    <location>
        <begin position="102"/>
        <end position="216"/>
    </location>
</feature>
<dbReference type="RefSeq" id="WP_046556254.1">
    <property type="nucleotide sequence ID" value="NZ_LAHO01000002.1"/>
</dbReference>
<comment type="subcellular location">
    <subcellularLocation>
        <location evidence="1">Cell membrane</location>
        <topology evidence="1">Multi-pass membrane protein</topology>
    </subcellularLocation>
    <subcellularLocation>
        <location evidence="7">Membrane</location>
        <topology evidence="7">Multi-pass membrane protein</topology>
    </subcellularLocation>
</comment>
<dbReference type="GO" id="GO:0015031">
    <property type="term" value="P:protein transport"/>
    <property type="evidence" value="ECO:0007669"/>
    <property type="project" value="UniProtKB-KW"/>
</dbReference>
<dbReference type="AlphaFoldDB" id="A0A0M2V823"/>
<dbReference type="STRING" id="336831.WG68_03515"/>
<gene>
    <name evidence="11" type="primary">motC</name>
    <name evidence="11" type="ORF">WG68_03515</name>
</gene>
<dbReference type="InterPro" id="IPR002898">
    <property type="entry name" value="MotA_ExbB_proton_chnl"/>
</dbReference>
<keyword evidence="11" id="KW-0966">Cell projection</keyword>
<keyword evidence="2" id="KW-1003">Cell membrane</keyword>
<accession>A0A0M2V823</accession>
<dbReference type="NCBIfam" id="NF006583">
    <property type="entry name" value="PRK09109.1"/>
    <property type="match status" value="1"/>
</dbReference>
<dbReference type="InterPro" id="IPR046786">
    <property type="entry name" value="MotA_N"/>
</dbReference>
<dbReference type="EMBL" id="LAHO01000002">
    <property type="protein sequence ID" value="KKO47007.1"/>
    <property type="molecule type" value="Genomic_DNA"/>
</dbReference>
<dbReference type="OrthoDB" id="9806929at2"/>
<keyword evidence="7" id="KW-0653">Protein transport</keyword>
<evidence type="ECO:0000313" key="11">
    <source>
        <dbReference type="EMBL" id="KKO47007.1"/>
    </source>
</evidence>
<comment type="similarity">
    <text evidence="7">Belongs to the exbB/tolQ family.</text>
</comment>
<evidence type="ECO:0000256" key="1">
    <source>
        <dbReference type="ARBA" id="ARBA00004651"/>
    </source>
</evidence>
<keyword evidence="7" id="KW-0813">Transport</keyword>